<evidence type="ECO:0000256" key="4">
    <source>
        <dbReference type="ARBA" id="ARBA00022989"/>
    </source>
</evidence>
<name>A0A0S8JXE1_UNCW3</name>
<feature type="transmembrane region" description="Helical" evidence="6">
    <location>
        <begin position="226"/>
        <end position="246"/>
    </location>
</feature>
<feature type="transmembrane region" description="Helical" evidence="6">
    <location>
        <begin position="258"/>
        <end position="279"/>
    </location>
</feature>
<feature type="transmembrane region" description="Helical" evidence="6">
    <location>
        <begin position="108"/>
        <end position="132"/>
    </location>
</feature>
<dbReference type="PANTHER" id="PTHR23513:SF6">
    <property type="entry name" value="MAJOR FACILITATOR SUPERFAMILY ASSOCIATED DOMAIN-CONTAINING PROTEIN"/>
    <property type="match status" value="1"/>
</dbReference>
<evidence type="ECO:0000259" key="7">
    <source>
        <dbReference type="PROSITE" id="PS50850"/>
    </source>
</evidence>
<dbReference type="CDD" id="cd06173">
    <property type="entry name" value="MFS_MefA_like"/>
    <property type="match status" value="1"/>
</dbReference>
<dbReference type="InterPro" id="IPR036259">
    <property type="entry name" value="MFS_trans_sf"/>
</dbReference>
<keyword evidence="2" id="KW-1003">Cell membrane</keyword>
<evidence type="ECO:0000313" key="8">
    <source>
        <dbReference type="EMBL" id="KPL13349.1"/>
    </source>
</evidence>
<dbReference type="Gene3D" id="1.20.1250.20">
    <property type="entry name" value="MFS general substrate transporter like domains"/>
    <property type="match status" value="1"/>
</dbReference>
<feature type="transmembrane region" description="Helical" evidence="6">
    <location>
        <begin position="377"/>
        <end position="397"/>
    </location>
</feature>
<organism evidence="8 9">
    <name type="scientific">candidate division WOR_3 bacterium SM1_77</name>
    <dbReference type="NCBI Taxonomy" id="1703778"/>
    <lineage>
        <taxon>Bacteria</taxon>
        <taxon>Bacteria division WOR-3</taxon>
    </lineage>
</organism>
<dbReference type="GO" id="GO:0005886">
    <property type="term" value="C:plasma membrane"/>
    <property type="evidence" value="ECO:0007669"/>
    <property type="project" value="UniProtKB-SubCell"/>
</dbReference>
<feature type="domain" description="Major facilitator superfamily (MFS) profile" evidence="7">
    <location>
        <begin position="15"/>
        <end position="401"/>
    </location>
</feature>
<evidence type="ECO:0000256" key="5">
    <source>
        <dbReference type="ARBA" id="ARBA00023136"/>
    </source>
</evidence>
<dbReference type="PROSITE" id="PS50850">
    <property type="entry name" value="MFS"/>
    <property type="match status" value="1"/>
</dbReference>
<keyword evidence="3 6" id="KW-0812">Transmembrane</keyword>
<feature type="transmembrane region" description="Helical" evidence="6">
    <location>
        <begin position="291"/>
        <end position="312"/>
    </location>
</feature>
<feature type="transmembrane region" description="Helical" evidence="6">
    <location>
        <begin position="318"/>
        <end position="337"/>
    </location>
</feature>
<keyword evidence="4 6" id="KW-1133">Transmembrane helix</keyword>
<accession>A0A0S8JXE1</accession>
<feature type="transmembrane region" description="Helical" evidence="6">
    <location>
        <begin position="173"/>
        <end position="193"/>
    </location>
</feature>
<evidence type="ECO:0000313" key="9">
    <source>
        <dbReference type="Proteomes" id="UP000050975"/>
    </source>
</evidence>
<evidence type="ECO:0000256" key="6">
    <source>
        <dbReference type="SAM" id="Phobius"/>
    </source>
</evidence>
<comment type="subcellular location">
    <subcellularLocation>
        <location evidence="1">Cell membrane</location>
        <topology evidence="1">Multi-pass membrane protein</topology>
    </subcellularLocation>
</comment>
<dbReference type="AlphaFoldDB" id="A0A0S8JXE1"/>
<dbReference type="PATRIC" id="fig|1703778.3.peg.841"/>
<protein>
    <recommendedName>
        <fullName evidence="7">Major facilitator superfamily (MFS) profile domain-containing protein</fullName>
    </recommendedName>
</protein>
<dbReference type="Pfam" id="PF07690">
    <property type="entry name" value="MFS_1"/>
    <property type="match status" value="1"/>
</dbReference>
<feature type="transmembrane region" description="Helical" evidence="6">
    <location>
        <begin position="39"/>
        <end position="60"/>
    </location>
</feature>
<evidence type="ECO:0000256" key="3">
    <source>
        <dbReference type="ARBA" id="ARBA00022692"/>
    </source>
</evidence>
<dbReference type="InterPro" id="IPR022324">
    <property type="entry name" value="Bacilysin_exporter_BacE_put"/>
</dbReference>
<dbReference type="EMBL" id="LJVE01000109">
    <property type="protein sequence ID" value="KPL13349.1"/>
    <property type="molecule type" value="Genomic_DNA"/>
</dbReference>
<evidence type="ECO:0000256" key="1">
    <source>
        <dbReference type="ARBA" id="ARBA00004651"/>
    </source>
</evidence>
<sequence length="418" mass="46288">MKKTEETKPKLWNVNFFLLWQGQFVSAMGDVAYSIALGFWILAMTGSTALMGTLMAASSLPRVIVSPFAGVVVDRSERKWLIVLMDLIRGISVVLVGVSSYLGFIQIWMVFVAGVIIGTCGAFFNPAVGSIIPDIVDRRKLVQANSVFSIVQTASGIIGSSAGGILFKILGASFMFLFNGLSYLFSAVTEVFIRVPKIIHEKTQLHFFADLRDGLRFVWHFRGLRTLILIASLINFFAVMGIMLILPLFHQEKQLGPVLYGIIMGFFTGGLFLGFLFTSIINFKPEQRFKVFSLCYLVMCAAMILLPVFLYFPLMAGLVFITGFVNAILNTFINAVLQLTTPQAKRGKVFGLLMSVAGGLMPIAYATGGVLAEFIPVRLLISASFTVVLFFFIPMFVSTSYRRYVKFDPDTQTIQDIM</sequence>
<feature type="transmembrane region" description="Helical" evidence="6">
    <location>
        <begin position="349"/>
        <end position="371"/>
    </location>
</feature>
<reference evidence="8 9" key="1">
    <citation type="journal article" date="2015" name="Microbiome">
        <title>Genomic resolution of linkages in carbon, nitrogen, and sulfur cycling among widespread estuary sediment bacteria.</title>
        <authorList>
            <person name="Baker B.J."/>
            <person name="Lazar C.S."/>
            <person name="Teske A.P."/>
            <person name="Dick G.J."/>
        </authorList>
    </citation>
    <scope>NUCLEOTIDE SEQUENCE [LARGE SCALE GENOMIC DNA]</scope>
    <source>
        <strain evidence="8">SM1_77</strain>
    </source>
</reference>
<dbReference type="InterPro" id="IPR020846">
    <property type="entry name" value="MFS_dom"/>
</dbReference>
<feature type="transmembrane region" description="Helical" evidence="6">
    <location>
        <begin position="144"/>
        <end position="167"/>
    </location>
</feature>
<dbReference type="GO" id="GO:0022857">
    <property type="term" value="F:transmembrane transporter activity"/>
    <property type="evidence" value="ECO:0007669"/>
    <property type="project" value="InterPro"/>
</dbReference>
<dbReference type="InterPro" id="IPR011701">
    <property type="entry name" value="MFS"/>
</dbReference>
<proteinExistence type="predicted"/>
<dbReference type="PANTHER" id="PTHR23513">
    <property type="entry name" value="INTEGRAL MEMBRANE EFFLUX PROTEIN-RELATED"/>
    <property type="match status" value="1"/>
</dbReference>
<gene>
    <name evidence="8" type="ORF">AMJ74_05400</name>
</gene>
<dbReference type="SUPFAM" id="SSF103473">
    <property type="entry name" value="MFS general substrate transporter"/>
    <property type="match status" value="1"/>
</dbReference>
<evidence type="ECO:0000256" key="2">
    <source>
        <dbReference type="ARBA" id="ARBA00022475"/>
    </source>
</evidence>
<dbReference type="PRINTS" id="PR01988">
    <property type="entry name" value="EXPORTERBACE"/>
</dbReference>
<keyword evidence="5 6" id="KW-0472">Membrane</keyword>
<dbReference type="Proteomes" id="UP000050975">
    <property type="component" value="Unassembled WGS sequence"/>
</dbReference>
<comment type="caution">
    <text evidence="8">The sequence shown here is derived from an EMBL/GenBank/DDBJ whole genome shotgun (WGS) entry which is preliminary data.</text>
</comment>